<sequence length="66" mass="7651">MERDALIIVCKGCGVSNRIKSYSEDRLPVCAKCRHPLIDKDENEAHARYTQKLKDFYNLPDINNLK</sequence>
<dbReference type="Gene3D" id="2.30.30.380">
    <property type="entry name" value="Zn-finger domain of Sec23/24"/>
    <property type="match status" value="1"/>
</dbReference>
<reference evidence="1 2" key="1">
    <citation type="journal article" date="2013" name="Front. Microbiol.">
        <title>The genome of Nitrospina gracilis illuminates the metabolism and evolution of the major marine nitrite oxidizer.</title>
        <authorList>
            <person name="Luecker S."/>
            <person name="Nowka B."/>
            <person name="Rattei T."/>
            <person name="Spieck E."/>
            <person name="and Daims H."/>
        </authorList>
    </citation>
    <scope>NUCLEOTIDE SEQUENCE [LARGE SCALE GENOMIC DNA]</scope>
    <source>
        <strain evidence="1 2">3/211</strain>
    </source>
</reference>
<protein>
    <submittedName>
        <fullName evidence="1">Uncharacterized protein</fullName>
    </submittedName>
</protein>
<dbReference type="HOGENOM" id="CLU_2826719_0_0_0"/>
<dbReference type="InParanoid" id="M1ZDS9"/>
<keyword evidence="2" id="KW-1185">Reference proteome</keyword>
<proteinExistence type="predicted"/>
<dbReference type="Proteomes" id="UP000011704">
    <property type="component" value="Unassembled WGS sequence"/>
</dbReference>
<name>M1ZDS9_NITG3</name>
<comment type="caution">
    <text evidence="1">The sequence shown here is derived from an EMBL/GenBank/DDBJ whole genome shotgun (WGS) entry which is preliminary data.</text>
</comment>
<dbReference type="STRING" id="1266370.NITGR_750013"/>
<dbReference type="EMBL" id="CAQJ01000083">
    <property type="protein sequence ID" value="CCQ91655.1"/>
    <property type="molecule type" value="Genomic_DNA"/>
</dbReference>
<evidence type="ECO:0000313" key="2">
    <source>
        <dbReference type="Proteomes" id="UP000011704"/>
    </source>
</evidence>
<dbReference type="OrthoDB" id="9790390at2"/>
<organism evidence="1 2">
    <name type="scientific">Nitrospina gracilis (strain 3/211)</name>
    <dbReference type="NCBI Taxonomy" id="1266370"/>
    <lineage>
        <taxon>Bacteria</taxon>
        <taxon>Pseudomonadati</taxon>
        <taxon>Nitrospinota/Tectimicrobiota group</taxon>
        <taxon>Nitrospinota</taxon>
        <taxon>Nitrospinia</taxon>
        <taxon>Nitrospinales</taxon>
        <taxon>Nitrospinaceae</taxon>
        <taxon>Nitrospina</taxon>
    </lineage>
</organism>
<gene>
    <name evidence="1" type="ORF">NITGR_750013</name>
</gene>
<accession>M1ZDS9</accession>
<dbReference type="RefSeq" id="WP_005010619.1">
    <property type="nucleotide sequence ID" value="NZ_HG422173.1"/>
</dbReference>
<dbReference type="AlphaFoldDB" id="M1ZDS9"/>
<evidence type="ECO:0000313" key="1">
    <source>
        <dbReference type="EMBL" id="CCQ91655.1"/>
    </source>
</evidence>